<dbReference type="Gene3D" id="1.10.490.50">
    <property type="entry name" value="Antibiotic binding domain of TipA-like multidrug resistance regulators"/>
    <property type="match status" value="1"/>
</dbReference>
<dbReference type="InterPro" id="IPR036244">
    <property type="entry name" value="TipA-like_antibiotic-bd"/>
</dbReference>
<gene>
    <name evidence="2" type="ORF">HGA06_11040</name>
</gene>
<dbReference type="InterPro" id="IPR012925">
    <property type="entry name" value="TipAS_dom"/>
</dbReference>
<proteinExistence type="predicted"/>
<dbReference type="EMBL" id="JAAXOU010000097">
    <property type="protein sequence ID" value="NKY14676.1"/>
    <property type="molecule type" value="Genomic_DNA"/>
</dbReference>
<dbReference type="Proteomes" id="UP000570003">
    <property type="component" value="Unassembled WGS sequence"/>
</dbReference>
<dbReference type="Pfam" id="PF07739">
    <property type="entry name" value="TipAS"/>
    <property type="match status" value="1"/>
</dbReference>
<evidence type="ECO:0000313" key="3">
    <source>
        <dbReference type="Proteomes" id="UP000570003"/>
    </source>
</evidence>
<organism evidence="2 3">
    <name type="scientific">Streptomyces somaliensis (strain ATCC 33201 / DSM 40738 / JCM 12659 / KCTC 9044 / NCTC 11332 / NRRL B-12077 / IP 733)</name>
    <dbReference type="NCBI Taxonomy" id="1134445"/>
    <lineage>
        <taxon>Bacteria</taxon>
        <taxon>Bacillati</taxon>
        <taxon>Actinomycetota</taxon>
        <taxon>Actinomycetes</taxon>
        <taxon>Kitasatosporales</taxon>
        <taxon>Streptomycetaceae</taxon>
        <taxon>Streptomyces</taxon>
    </lineage>
</organism>
<keyword evidence="3" id="KW-1185">Reference proteome</keyword>
<accession>A0AA44IDJ1</accession>
<evidence type="ECO:0000313" key="2">
    <source>
        <dbReference type="EMBL" id="NKY14676.1"/>
    </source>
</evidence>
<dbReference type="SUPFAM" id="SSF89082">
    <property type="entry name" value="Antibiotic binding domain of TipA-like multidrug resistance regulators"/>
    <property type="match status" value="1"/>
</dbReference>
<protein>
    <submittedName>
        <fullName evidence="2">Transcriptional regulator</fullName>
    </submittedName>
</protein>
<name>A0AA44IDJ1_STRE0</name>
<comment type="caution">
    <text evidence="2">The sequence shown here is derived from an EMBL/GenBank/DDBJ whole genome shotgun (WGS) entry which is preliminary data.</text>
</comment>
<feature type="domain" description="TipAS antibiotic-recognition" evidence="1">
    <location>
        <begin position="6"/>
        <end position="117"/>
    </location>
</feature>
<evidence type="ECO:0000259" key="1">
    <source>
        <dbReference type="Pfam" id="PF07739"/>
    </source>
</evidence>
<dbReference type="AlphaFoldDB" id="A0AA44IDJ1"/>
<reference evidence="2 3" key="1">
    <citation type="submission" date="2020-04" db="EMBL/GenBank/DDBJ databases">
        <title>MicrobeNet Type strains.</title>
        <authorList>
            <person name="Nicholson A.C."/>
        </authorList>
    </citation>
    <scope>NUCLEOTIDE SEQUENCE [LARGE SCALE GENOMIC DNA]</scope>
    <source>
        <strain evidence="2 3">DSM 40738</strain>
    </source>
</reference>
<sequence>MDERYADECRRALAREQARSLSETNDWEHVDRDRVHRDWDALYKEFATHIDGSLPEDRHIQELVHRHYETACRFYTPSKEAYVGMALLYTEDGPMREFHDSYHPGMAEFMGEAMKVYAERGPGFPS</sequence>